<evidence type="ECO:0000256" key="4">
    <source>
        <dbReference type="ARBA" id="ARBA00023136"/>
    </source>
</evidence>
<dbReference type="InterPro" id="IPR006603">
    <property type="entry name" value="PQ-loop_rpt"/>
</dbReference>
<feature type="transmembrane region" description="Helical" evidence="5">
    <location>
        <begin position="36"/>
        <end position="54"/>
    </location>
</feature>
<comment type="subcellular location">
    <subcellularLocation>
        <location evidence="1">Membrane</location>
        <topology evidence="1">Multi-pass membrane protein</topology>
    </subcellularLocation>
</comment>
<accession>K2FFW0</accession>
<dbReference type="AlphaFoldDB" id="K2FFW0"/>
<evidence type="ECO:0000256" key="5">
    <source>
        <dbReference type="SAM" id="Phobius"/>
    </source>
</evidence>
<dbReference type="Gene3D" id="1.20.1280.290">
    <property type="match status" value="1"/>
</dbReference>
<dbReference type="Pfam" id="PF04193">
    <property type="entry name" value="PQ-loop"/>
    <property type="match status" value="1"/>
</dbReference>
<name>K2FFW0_9BACT</name>
<sequence>MTPTDIIWYLATAVWTLLMLPQLVKSFKSKSMKDVSWWMVLMYVLNCFLWLVYWYLIKSFPLMLCNFIALIIWLLQFWLKIRYEKMNKANIT</sequence>
<keyword evidence="2 5" id="KW-0812">Transmembrane</keyword>
<keyword evidence="3 5" id="KW-1133">Transmembrane helix</keyword>
<evidence type="ECO:0000256" key="3">
    <source>
        <dbReference type="ARBA" id="ARBA00022989"/>
    </source>
</evidence>
<dbReference type="GO" id="GO:0016020">
    <property type="term" value="C:membrane"/>
    <property type="evidence" value="ECO:0007669"/>
    <property type="project" value="UniProtKB-SubCell"/>
</dbReference>
<organism evidence="6">
    <name type="scientific">uncultured bacterium</name>
    <name type="common">gcode 4</name>
    <dbReference type="NCBI Taxonomy" id="1234023"/>
    <lineage>
        <taxon>Bacteria</taxon>
        <taxon>environmental samples</taxon>
    </lineage>
</organism>
<dbReference type="EMBL" id="AMFJ01000052">
    <property type="protein sequence ID" value="EKE30041.1"/>
    <property type="molecule type" value="Genomic_DNA"/>
</dbReference>
<comment type="caution">
    <text evidence="6">The sequence shown here is derived from an EMBL/GenBank/DDBJ whole genome shotgun (WGS) entry which is preliminary data.</text>
</comment>
<evidence type="ECO:0000313" key="6">
    <source>
        <dbReference type="EMBL" id="EKE30041.1"/>
    </source>
</evidence>
<feature type="transmembrane region" description="Helical" evidence="5">
    <location>
        <begin position="6"/>
        <end position="24"/>
    </location>
</feature>
<protein>
    <recommendedName>
        <fullName evidence="7">PQ loop repeat</fullName>
    </recommendedName>
</protein>
<feature type="transmembrane region" description="Helical" evidence="5">
    <location>
        <begin position="60"/>
        <end position="79"/>
    </location>
</feature>
<evidence type="ECO:0008006" key="7">
    <source>
        <dbReference type="Google" id="ProtNLM"/>
    </source>
</evidence>
<evidence type="ECO:0000256" key="1">
    <source>
        <dbReference type="ARBA" id="ARBA00004141"/>
    </source>
</evidence>
<proteinExistence type="predicted"/>
<evidence type="ECO:0000256" key="2">
    <source>
        <dbReference type="ARBA" id="ARBA00022692"/>
    </source>
</evidence>
<keyword evidence="4 5" id="KW-0472">Membrane</keyword>
<gene>
    <name evidence="6" type="ORF">ACD_2C00052G0002</name>
</gene>
<reference evidence="6" key="1">
    <citation type="journal article" date="2012" name="Science">
        <title>Fermentation, hydrogen, and sulfur metabolism in multiple uncultivated bacterial phyla.</title>
        <authorList>
            <person name="Wrighton K.C."/>
            <person name="Thomas B.C."/>
            <person name="Sharon I."/>
            <person name="Miller C.S."/>
            <person name="Castelle C.J."/>
            <person name="VerBerkmoes N.C."/>
            <person name="Wilkins M.J."/>
            <person name="Hettich R.L."/>
            <person name="Lipton M.S."/>
            <person name="Williams K.H."/>
            <person name="Long P.E."/>
            <person name="Banfield J.F."/>
        </authorList>
    </citation>
    <scope>NUCLEOTIDE SEQUENCE [LARGE SCALE GENOMIC DNA]</scope>
</reference>